<organism evidence="1 2">
    <name type="scientific">Mesocestoides corti</name>
    <name type="common">Flatworm</name>
    <dbReference type="NCBI Taxonomy" id="53468"/>
    <lineage>
        <taxon>Eukaryota</taxon>
        <taxon>Metazoa</taxon>
        <taxon>Spiralia</taxon>
        <taxon>Lophotrochozoa</taxon>
        <taxon>Platyhelminthes</taxon>
        <taxon>Cestoda</taxon>
        <taxon>Eucestoda</taxon>
        <taxon>Cyclophyllidea</taxon>
        <taxon>Mesocestoididae</taxon>
        <taxon>Mesocestoides</taxon>
    </lineage>
</organism>
<gene>
    <name evidence="1" type="ORF">MCOS_LOCUS1593</name>
</gene>
<evidence type="ECO:0000313" key="2">
    <source>
        <dbReference type="Proteomes" id="UP000267029"/>
    </source>
</evidence>
<dbReference type="Proteomes" id="UP000267029">
    <property type="component" value="Unassembled WGS sequence"/>
</dbReference>
<keyword evidence="2" id="KW-1185">Reference proteome</keyword>
<sequence length="136" mass="15151">MVPPVVLIDVWKRDSATLDTRRLGGAFALVSTNVNPLREHADLHNRSTHTTVGHRPPTWRTLELAKPRRQLTQVGVVRVDKEEVTVERPAFCSSSWKSYRSGKFDCTCDRRPACCQVIPTDAKSGGKIDVAGLKND</sequence>
<proteinExistence type="predicted"/>
<reference evidence="1 2" key="1">
    <citation type="submission" date="2018-10" db="EMBL/GenBank/DDBJ databases">
        <authorList>
            <consortium name="Pathogen Informatics"/>
        </authorList>
    </citation>
    <scope>NUCLEOTIDE SEQUENCE [LARGE SCALE GENOMIC DNA]</scope>
</reference>
<dbReference type="AlphaFoldDB" id="A0A0R3U4L1"/>
<protein>
    <submittedName>
        <fullName evidence="1 3">Uncharacterized protein</fullName>
    </submittedName>
</protein>
<accession>A0A0R3U4L1</accession>
<dbReference type="EMBL" id="UXSR01000208">
    <property type="protein sequence ID" value="VDD75590.1"/>
    <property type="molecule type" value="Genomic_DNA"/>
</dbReference>
<evidence type="ECO:0000313" key="3">
    <source>
        <dbReference type="WBParaSite" id="MCU_006637-RA"/>
    </source>
</evidence>
<reference evidence="3" key="2">
    <citation type="submission" date="2019-11" db="UniProtKB">
        <authorList>
            <consortium name="WormBaseParasite"/>
        </authorList>
    </citation>
    <scope>IDENTIFICATION</scope>
</reference>
<evidence type="ECO:0000313" key="1">
    <source>
        <dbReference type="EMBL" id="VDD75590.1"/>
    </source>
</evidence>
<name>A0A0R3U4L1_MESCO</name>
<dbReference type="WBParaSite" id="MCU_006637-RA">
    <property type="protein sequence ID" value="MCU_006637-RA"/>
    <property type="gene ID" value="MCU_006637"/>
</dbReference>